<dbReference type="GeneID" id="8863796"/>
<dbReference type="RefSeq" id="XP_002683424.1">
    <property type="nucleotide sequence ID" value="XM_002683378.1"/>
</dbReference>
<organism evidence="4">
    <name type="scientific">Naegleria gruberi</name>
    <name type="common">Amoeba</name>
    <dbReference type="NCBI Taxonomy" id="5762"/>
    <lineage>
        <taxon>Eukaryota</taxon>
        <taxon>Discoba</taxon>
        <taxon>Heterolobosea</taxon>
        <taxon>Tetramitia</taxon>
        <taxon>Eutetramitia</taxon>
        <taxon>Vahlkampfiidae</taxon>
        <taxon>Naegleria</taxon>
    </lineage>
</organism>
<dbReference type="InParanoid" id="D2UXS7"/>
<accession>D2UXS7</accession>
<protein>
    <submittedName>
        <fullName evidence="3">Predicted protein</fullName>
    </submittedName>
</protein>
<feature type="region of interest" description="Disordered" evidence="2">
    <location>
        <begin position="29"/>
        <end position="101"/>
    </location>
</feature>
<feature type="compositionally biased region" description="Low complexity" evidence="2">
    <location>
        <begin position="43"/>
        <end position="58"/>
    </location>
</feature>
<evidence type="ECO:0000256" key="2">
    <source>
        <dbReference type="SAM" id="MobiDB-lite"/>
    </source>
</evidence>
<evidence type="ECO:0000256" key="1">
    <source>
        <dbReference type="SAM" id="Coils"/>
    </source>
</evidence>
<dbReference type="AlphaFoldDB" id="D2UXS7"/>
<keyword evidence="4" id="KW-1185">Reference proteome</keyword>
<proteinExistence type="predicted"/>
<name>D2UXS7_NAEGR</name>
<dbReference type="Proteomes" id="UP000006671">
    <property type="component" value="Unassembled WGS sequence"/>
</dbReference>
<evidence type="ECO:0000313" key="4">
    <source>
        <dbReference type="Proteomes" id="UP000006671"/>
    </source>
</evidence>
<feature type="compositionally biased region" description="Basic and acidic residues" evidence="2">
    <location>
        <begin position="76"/>
        <end position="101"/>
    </location>
</feature>
<dbReference type="KEGG" id="ngr:NAEGRDRAFT_61228"/>
<feature type="coiled-coil region" evidence="1">
    <location>
        <begin position="116"/>
        <end position="143"/>
    </location>
</feature>
<gene>
    <name evidence="3" type="ORF">NAEGRDRAFT_61228</name>
</gene>
<sequence length="171" mass="19484">MSERRTPSSHSKTFGATFSTPSEIFKRYASPTLKSPVRKETSLENTSLYNSSNNTLRLESPTKSPSLIRYQPRFESPSERDDHLKSPSNPREKSTGDKNVKENFVLLDQDDFSQGIEVIRTKIDSIEDEMKSMQAQYSRFQEKVSGSIVNLQKNLDSFLNSIEFSTGNDKM</sequence>
<dbReference type="VEuPathDB" id="AmoebaDB:NAEGRDRAFT_61228"/>
<evidence type="ECO:0000313" key="3">
    <source>
        <dbReference type="EMBL" id="EFC50680.1"/>
    </source>
</evidence>
<keyword evidence="1" id="KW-0175">Coiled coil</keyword>
<reference evidence="3 4" key="1">
    <citation type="journal article" date="2010" name="Cell">
        <title>The genome of Naegleria gruberi illuminates early eukaryotic versatility.</title>
        <authorList>
            <person name="Fritz-Laylin L.K."/>
            <person name="Prochnik S.E."/>
            <person name="Ginger M.L."/>
            <person name="Dacks J.B."/>
            <person name="Carpenter M.L."/>
            <person name="Field M.C."/>
            <person name="Kuo A."/>
            <person name="Paredez A."/>
            <person name="Chapman J."/>
            <person name="Pham J."/>
            <person name="Shu S."/>
            <person name="Neupane R."/>
            <person name="Cipriano M."/>
            <person name="Mancuso J."/>
            <person name="Tu H."/>
            <person name="Salamov A."/>
            <person name="Lindquist E."/>
            <person name="Shapiro H."/>
            <person name="Lucas S."/>
            <person name="Grigoriev I.V."/>
            <person name="Cande W.Z."/>
            <person name="Fulton C."/>
            <person name="Rokhsar D.S."/>
            <person name="Dawson S.C."/>
        </authorList>
    </citation>
    <scope>NUCLEOTIDE SEQUENCE [LARGE SCALE GENOMIC DNA]</scope>
    <source>
        <strain evidence="3 4">NEG-M</strain>
    </source>
</reference>
<dbReference type="EMBL" id="GG738845">
    <property type="protein sequence ID" value="EFC50680.1"/>
    <property type="molecule type" value="Genomic_DNA"/>
</dbReference>